<proteinExistence type="predicted"/>
<sequence length="228" mass="24233">MRSLPANHVTDELLAAYAAGTLSEAESLIVATHSAFCPICRDAIAAFEAVGASLLDEIEPEALSAGSLESVMAKLDDLEDLPDNVVRHPSAKTAAAGSDQGFVLPEPLRSYVGGDLNDVVWRPVIRGLEEAELSVSGPEFNVRLIRVAAGAAMPQHSHHGSEYTLLLTGAYRDSSGRYARGDFQMADGDVDHQPTAEPGEPCVCLIVTDAPIKLTGPVGRLLNPFIRY</sequence>
<dbReference type="InterPro" id="IPR025979">
    <property type="entry name" value="ChrR-like_cupin_dom"/>
</dbReference>
<evidence type="ECO:0000259" key="1">
    <source>
        <dbReference type="Pfam" id="PF12973"/>
    </source>
</evidence>
<dbReference type="SUPFAM" id="SSF51182">
    <property type="entry name" value="RmlC-like cupins"/>
    <property type="match status" value="1"/>
</dbReference>
<evidence type="ECO:0000313" key="2">
    <source>
        <dbReference type="EMBL" id="TQV79959.1"/>
    </source>
</evidence>
<feature type="domain" description="ChrR-like cupin" evidence="1">
    <location>
        <begin position="115"/>
        <end position="208"/>
    </location>
</feature>
<dbReference type="Gene3D" id="1.10.10.1320">
    <property type="entry name" value="Anti-sigma factor, zinc-finger domain"/>
    <property type="match status" value="1"/>
</dbReference>
<reference evidence="2 3" key="1">
    <citation type="submission" date="2019-06" db="EMBL/GenBank/DDBJ databases">
        <title>Whole genome sequence for Rhodospirillaceae sp. R148.</title>
        <authorList>
            <person name="Wang G."/>
        </authorList>
    </citation>
    <scope>NUCLEOTIDE SEQUENCE [LARGE SCALE GENOMIC DNA]</scope>
    <source>
        <strain evidence="2 3">R148</strain>
    </source>
</reference>
<evidence type="ECO:0000313" key="3">
    <source>
        <dbReference type="Proteomes" id="UP000315252"/>
    </source>
</evidence>
<dbReference type="InterPro" id="IPR012807">
    <property type="entry name" value="Anti-sigma_ChrR"/>
</dbReference>
<accession>A0A545TRX3</accession>
<dbReference type="NCBIfam" id="TIGR02451">
    <property type="entry name" value="anti_sig_ChrR"/>
    <property type="match status" value="1"/>
</dbReference>
<protein>
    <submittedName>
        <fullName evidence="2">Anti-sigma factor</fullName>
    </submittedName>
</protein>
<keyword evidence="3" id="KW-1185">Reference proteome</keyword>
<organism evidence="2 3">
    <name type="scientific">Denitrobaculum tricleocarpae</name>
    <dbReference type="NCBI Taxonomy" id="2591009"/>
    <lineage>
        <taxon>Bacteria</taxon>
        <taxon>Pseudomonadati</taxon>
        <taxon>Pseudomonadota</taxon>
        <taxon>Alphaproteobacteria</taxon>
        <taxon>Rhodospirillales</taxon>
        <taxon>Rhodospirillaceae</taxon>
        <taxon>Denitrobaculum</taxon>
    </lineage>
</organism>
<dbReference type="Gene3D" id="2.60.120.10">
    <property type="entry name" value="Jelly Rolls"/>
    <property type="match status" value="1"/>
</dbReference>
<dbReference type="OrthoDB" id="2988517at2"/>
<dbReference type="InterPro" id="IPR011051">
    <property type="entry name" value="RmlC_Cupin_sf"/>
</dbReference>
<dbReference type="InterPro" id="IPR014710">
    <property type="entry name" value="RmlC-like_jellyroll"/>
</dbReference>
<dbReference type="InterPro" id="IPR041916">
    <property type="entry name" value="Anti_sigma_zinc_sf"/>
</dbReference>
<dbReference type="EMBL" id="VHSH01000004">
    <property type="protein sequence ID" value="TQV79959.1"/>
    <property type="molecule type" value="Genomic_DNA"/>
</dbReference>
<name>A0A545TRX3_9PROT</name>
<comment type="caution">
    <text evidence="2">The sequence shown here is derived from an EMBL/GenBank/DDBJ whole genome shotgun (WGS) entry which is preliminary data.</text>
</comment>
<gene>
    <name evidence="2" type="ORF">FKG95_13300</name>
</gene>
<dbReference type="Proteomes" id="UP000315252">
    <property type="component" value="Unassembled WGS sequence"/>
</dbReference>
<dbReference type="CDD" id="cd20301">
    <property type="entry name" value="cupin_ChrR"/>
    <property type="match status" value="1"/>
</dbReference>
<dbReference type="AlphaFoldDB" id="A0A545TRX3"/>
<dbReference type="Pfam" id="PF12973">
    <property type="entry name" value="Cupin_7"/>
    <property type="match status" value="1"/>
</dbReference>